<dbReference type="GO" id="GO:0008233">
    <property type="term" value="F:peptidase activity"/>
    <property type="evidence" value="ECO:0007669"/>
    <property type="project" value="UniProtKB-KW"/>
</dbReference>
<dbReference type="OrthoDB" id="21221at2759"/>
<dbReference type="SMART" id="SM01179">
    <property type="entry name" value="DUF862"/>
    <property type="match status" value="1"/>
</dbReference>
<sequence>MEDETIAVCLHIYDMTRGMAQLMSAAILGKQIDGIWHTGVVVYGREYFFGGQGIASCLPGETILGQPNQIHPLGVTQIPFAIFVDYVQGLADSTFRPDAYHLLRHNCNNFSNELAQFLCGNSIPQHILDLPTEVLSTPFGQSLQPLLNSLSASSSQGGIPVLPLDLDGGRRSVNRAPSPGAVALERAIEDARRDSLKLEERRNTILEKVEKLEKKKAKKQLQQERQSSSSTSASEKKMADASEANTAREGSEEENSKAPREPPIVFKDLIDIRKEYESLAECIAKVGQDDDHQSMAELKQYVIDDEGSWALGDNFLLFIAKWLNDDKPCNDRLRVQLLTVLASAALKDDVILILHQDRRDHVLMNYAHNIDRLPMSEQEALALFMCNLFENGSSSEWLLYISEWTAPHTTLPLSNIRVTTKVAVTALLSDNPLLQDRGSAIIYNLAIKEKMERTRDFAELMPRGALSKVFDDVATELAMAILQFFSTEHGEEHIFRCMKGLLRFAYIAHSEVPALIKMIGPDPTQFKGMSARIDELVEPLLDRLRSVRGMD</sequence>
<accession>A0A0P5G587</accession>
<reference evidence="6" key="1">
    <citation type="submission" date="2015-10" db="EMBL/GenBank/DDBJ databases">
        <title>EvidentialGene: Evidence-directed Construction of Complete mRNA Transcriptomes without Genomes.</title>
        <authorList>
            <person name="Gilbert D.G."/>
        </authorList>
    </citation>
    <scope>NUCLEOTIDE SEQUENCE</scope>
</reference>
<dbReference type="PANTHER" id="PTHR12378:SF7">
    <property type="entry name" value="DESUMOYLATING ISOPEPTIDASE 1"/>
    <property type="match status" value="1"/>
</dbReference>
<dbReference type="GO" id="GO:0006508">
    <property type="term" value="P:proteolysis"/>
    <property type="evidence" value="ECO:0007669"/>
    <property type="project" value="UniProtKB-KW"/>
</dbReference>
<dbReference type="EMBL" id="GDIQ01096236">
    <property type="protein sequence ID" value="JAL55490.1"/>
    <property type="molecule type" value="Transcribed_RNA"/>
</dbReference>
<keyword evidence="3" id="KW-0378">Hydrolase</keyword>
<evidence type="ECO:0000256" key="1">
    <source>
        <dbReference type="ARBA" id="ARBA00008140"/>
    </source>
</evidence>
<keyword evidence="2" id="KW-0645">Protease</keyword>
<dbReference type="EMBL" id="GDIQ01068655">
    <property type="protein sequence ID" value="JAN26082.1"/>
    <property type="molecule type" value="Transcribed_RNA"/>
</dbReference>
<dbReference type="InterPro" id="IPR042266">
    <property type="entry name" value="PPPDE_sf"/>
</dbReference>
<protein>
    <submittedName>
        <fullName evidence="6">Desumoylating isopeptidase</fullName>
    </submittedName>
</protein>
<evidence type="ECO:0000256" key="2">
    <source>
        <dbReference type="ARBA" id="ARBA00022670"/>
    </source>
</evidence>
<dbReference type="Gene3D" id="3.90.1720.30">
    <property type="entry name" value="PPPDE domains"/>
    <property type="match status" value="1"/>
</dbReference>
<evidence type="ECO:0000259" key="5">
    <source>
        <dbReference type="PROSITE" id="PS51858"/>
    </source>
</evidence>
<feature type="domain" description="PPPDE" evidence="5">
    <location>
        <begin position="6"/>
        <end position="148"/>
    </location>
</feature>
<name>A0A0P5G587_9CRUS</name>
<evidence type="ECO:0000256" key="4">
    <source>
        <dbReference type="SAM" id="MobiDB-lite"/>
    </source>
</evidence>
<dbReference type="InterPro" id="IPR008580">
    <property type="entry name" value="PPPDE_dom"/>
</dbReference>
<feature type="compositionally biased region" description="Low complexity" evidence="4">
    <location>
        <begin position="223"/>
        <end position="233"/>
    </location>
</feature>
<dbReference type="AlphaFoldDB" id="A0A0P5G587"/>
<dbReference type="RefSeq" id="XP_045033154.1">
    <property type="nucleotide sequence ID" value="XM_045177219.1"/>
</dbReference>
<evidence type="ECO:0000256" key="3">
    <source>
        <dbReference type="ARBA" id="ARBA00022801"/>
    </source>
</evidence>
<dbReference type="KEGG" id="dmk:116927301"/>
<comment type="similarity">
    <text evidence="1">Belongs to the DeSI family.</text>
</comment>
<dbReference type="GO" id="GO:0070646">
    <property type="term" value="P:protein modification by small protein removal"/>
    <property type="evidence" value="ECO:0007669"/>
    <property type="project" value="TreeGrafter"/>
</dbReference>
<dbReference type="PANTHER" id="PTHR12378">
    <property type="entry name" value="DESUMOYLATING ISOPEPTIDASE"/>
    <property type="match status" value="1"/>
</dbReference>
<evidence type="ECO:0000313" key="6">
    <source>
        <dbReference type="EMBL" id="JAL55490.1"/>
    </source>
</evidence>
<organism evidence="6">
    <name type="scientific">Daphnia magna</name>
    <dbReference type="NCBI Taxonomy" id="35525"/>
    <lineage>
        <taxon>Eukaryota</taxon>
        <taxon>Metazoa</taxon>
        <taxon>Ecdysozoa</taxon>
        <taxon>Arthropoda</taxon>
        <taxon>Crustacea</taxon>
        <taxon>Branchiopoda</taxon>
        <taxon>Diplostraca</taxon>
        <taxon>Cladocera</taxon>
        <taxon>Anomopoda</taxon>
        <taxon>Daphniidae</taxon>
        <taxon>Daphnia</taxon>
    </lineage>
</organism>
<dbReference type="Pfam" id="PF05903">
    <property type="entry name" value="Peptidase_C97"/>
    <property type="match status" value="1"/>
</dbReference>
<dbReference type="GeneID" id="116927301"/>
<feature type="region of interest" description="Disordered" evidence="4">
    <location>
        <begin position="216"/>
        <end position="261"/>
    </location>
</feature>
<proteinExistence type="inferred from homology"/>
<dbReference type="PROSITE" id="PS51858">
    <property type="entry name" value="PPPDE"/>
    <property type="match status" value="1"/>
</dbReference>